<evidence type="ECO:0008006" key="9">
    <source>
        <dbReference type="Google" id="ProtNLM"/>
    </source>
</evidence>
<name>B8CZ18_HALOH</name>
<evidence type="ECO:0000256" key="4">
    <source>
        <dbReference type="ARBA" id="ARBA00022989"/>
    </source>
</evidence>
<evidence type="ECO:0000256" key="1">
    <source>
        <dbReference type="ARBA" id="ARBA00004651"/>
    </source>
</evidence>
<keyword evidence="3 6" id="KW-0812">Transmembrane</keyword>
<comment type="subcellular location">
    <subcellularLocation>
        <location evidence="1">Cell membrane</location>
        <topology evidence="1">Multi-pass membrane protein</topology>
    </subcellularLocation>
</comment>
<evidence type="ECO:0000256" key="3">
    <source>
        <dbReference type="ARBA" id="ARBA00022692"/>
    </source>
</evidence>
<feature type="transmembrane region" description="Helical" evidence="6">
    <location>
        <begin position="12"/>
        <end position="31"/>
    </location>
</feature>
<feature type="transmembrane region" description="Helical" evidence="6">
    <location>
        <begin position="77"/>
        <end position="92"/>
    </location>
</feature>
<evidence type="ECO:0000256" key="6">
    <source>
        <dbReference type="SAM" id="Phobius"/>
    </source>
</evidence>
<keyword evidence="5 6" id="KW-0472">Membrane</keyword>
<proteinExistence type="predicted"/>
<dbReference type="AlphaFoldDB" id="B8CZ18"/>
<dbReference type="HOGENOM" id="CLU_147929_0_0_9"/>
<dbReference type="InterPro" id="IPR005598">
    <property type="entry name" value="ATP_synth_I"/>
</dbReference>
<dbReference type="Proteomes" id="UP000000719">
    <property type="component" value="Chromosome"/>
</dbReference>
<gene>
    <name evidence="7" type="ordered locus">Hore_17880</name>
</gene>
<evidence type="ECO:0000313" key="8">
    <source>
        <dbReference type="Proteomes" id="UP000000719"/>
    </source>
</evidence>
<dbReference type="eggNOG" id="ENOG503304M">
    <property type="taxonomic scope" value="Bacteria"/>
</dbReference>
<dbReference type="TCDB" id="1.A.77.3.22">
    <property type="family name" value="the mg(2+)/ca(2+) uniporter (mcu) family"/>
</dbReference>
<feature type="transmembrane region" description="Helical" evidence="6">
    <location>
        <begin position="37"/>
        <end position="56"/>
    </location>
</feature>
<keyword evidence="4 6" id="KW-1133">Transmembrane helix</keyword>
<accession>B8CZ18</accession>
<keyword evidence="8" id="KW-1185">Reference proteome</keyword>
<dbReference type="RefSeq" id="WP_015923507.1">
    <property type="nucleotide sequence ID" value="NC_011899.1"/>
</dbReference>
<evidence type="ECO:0000256" key="5">
    <source>
        <dbReference type="ARBA" id="ARBA00023136"/>
    </source>
</evidence>
<protein>
    <recommendedName>
        <fullName evidence="9">ATP synthase I chain</fullName>
    </recommendedName>
</protein>
<dbReference type="EMBL" id="CP001098">
    <property type="protein sequence ID" value="ACL70537.1"/>
    <property type="molecule type" value="Genomic_DNA"/>
</dbReference>
<sequence length="147" mass="17436">MIPERVDNLERDLFKKVLIIATFPMVGLIIAGRWDGLLGLLVGIIISFLLFRLKIIHINRALDMDKGRAINYLRKRYFINYIIYFIALFQAYEKSRVYFIATAVGLLLLKYTILGTGIIEYASDWWHRKLEHLEEIDKRRNWDESRT</sequence>
<dbReference type="Pfam" id="PF03899">
    <property type="entry name" value="ATP-synt_I"/>
    <property type="match status" value="1"/>
</dbReference>
<evidence type="ECO:0000256" key="2">
    <source>
        <dbReference type="ARBA" id="ARBA00022475"/>
    </source>
</evidence>
<organism evidence="7 8">
    <name type="scientific">Halothermothrix orenii (strain H 168 / OCM 544 / DSM 9562)</name>
    <dbReference type="NCBI Taxonomy" id="373903"/>
    <lineage>
        <taxon>Bacteria</taxon>
        <taxon>Bacillati</taxon>
        <taxon>Bacillota</taxon>
        <taxon>Clostridia</taxon>
        <taxon>Halanaerobiales</taxon>
        <taxon>Halothermotrichaceae</taxon>
        <taxon>Halothermothrix</taxon>
    </lineage>
</organism>
<evidence type="ECO:0000313" key="7">
    <source>
        <dbReference type="EMBL" id="ACL70537.1"/>
    </source>
</evidence>
<dbReference type="GO" id="GO:0005886">
    <property type="term" value="C:plasma membrane"/>
    <property type="evidence" value="ECO:0007669"/>
    <property type="project" value="UniProtKB-SubCell"/>
</dbReference>
<dbReference type="STRING" id="373903.Hore_17880"/>
<reference evidence="7 8" key="1">
    <citation type="journal article" date="2009" name="PLoS ONE">
        <title>Genome analysis of the anaerobic thermohalophilic bacterium Halothermothrix orenii.</title>
        <authorList>
            <person name="Mavromatis K."/>
            <person name="Ivanova N."/>
            <person name="Anderson I."/>
            <person name="Lykidis A."/>
            <person name="Hooper S.D."/>
            <person name="Sun H."/>
            <person name="Kunin V."/>
            <person name="Lapidus A."/>
            <person name="Hugenholtz P."/>
            <person name="Patel B."/>
            <person name="Kyrpides N.C."/>
        </authorList>
    </citation>
    <scope>NUCLEOTIDE SEQUENCE [LARGE SCALE GENOMIC DNA]</scope>
    <source>
        <strain evidence="8">H 168 / OCM 544 / DSM 9562</strain>
    </source>
</reference>
<dbReference type="KEGG" id="hor:Hore_17880"/>
<feature type="transmembrane region" description="Helical" evidence="6">
    <location>
        <begin position="98"/>
        <end position="119"/>
    </location>
</feature>
<keyword evidence="2" id="KW-1003">Cell membrane</keyword>